<organism evidence="1 2">
    <name type="scientific">Stylosanthes scabra</name>
    <dbReference type="NCBI Taxonomy" id="79078"/>
    <lineage>
        <taxon>Eukaryota</taxon>
        <taxon>Viridiplantae</taxon>
        <taxon>Streptophyta</taxon>
        <taxon>Embryophyta</taxon>
        <taxon>Tracheophyta</taxon>
        <taxon>Spermatophyta</taxon>
        <taxon>Magnoliopsida</taxon>
        <taxon>eudicotyledons</taxon>
        <taxon>Gunneridae</taxon>
        <taxon>Pentapetalae</taxon>
        <taxon>rosids</taxon>
        <taxon>fabids</taxon>
        <taxon>Fabales</taxon>
        <taxon>Fabaceae</taxon>
        <taxon>Papilionoideae</taxon>
        <taxon>50 kb inversion clade</taxon>
        <taxon>dalbergioids sensu lato</taxon>
        <taxon>Dalbergieae</taxon>
        <taxon>Pterocarpus clade</taxon>
        <taxon>Stylosanthes</taxon>
    </lineage>
</organism>
<keyword evidence="2" id="KW-1185">Reference proteome</keyword>
<proteinExistence type="predicted"/>
<dbReference type="Proteomes" id="UP001341840">
    <property type="component" value="Unassembled WGS sequence"/>
</dbReference>
<evidence type="ECO:0000313" key="1">
    <source>
        <dbReference type="EMBL" id="MED6175733.1"/>
    </source>
</evidence>
<sequence>MEGLGTGTETLITFFPQIPSYNLLNSKFIPSKLTLHPSHHHNSSSPPSCRSVFPSPNLIAGEPYHGAPRYSTHQRCGVSRSGRAARSGDPQLCLRLLIHRHPHPLIPFPVLSRAIRLGKVVVLTEDSLFLILSRAKRNSSPFEHEC</sequence>
<reference evidence="1 2" key="1">
    <citation type="journal article" date="2023" name="Plants (Basel)">
        <title>Bridging the Gap: Combining Genomics and Transcriptomics Approaches to Understand Stylosanthes scabra, an Orphan Legume from the Brazilian Caatinga.</title>
        <authorList>
            <person name="Ferreira-Neto J.R.C."/>
            <person name="da Silva M.D."/>
            <person name="Binneck E."/>
            <person name="de Melo N.F."/>
            <person name="da Silva R.H."/>
            <person name="de Melo A.L.T.M."/>
            <person name="Pandolfi V."/>
            <person name="Bustamante F.O."/>
            <person name="Brasileiro-Vidal A.C."/>
            <person name="Benko-Iseppon A.M."/>
        </authorList>
    </citation>
    <scope>NUCLEOTIDE SEQUENCE [LARGE SCALE GENOMIC DNA]</scope>
    <source>
        <tissue evidence="1">Leaves</tissue>
    </source>
</reference>
<comment type="caution">
    <text evidence="1">The sequence shown here is derived from an EMBL/GenBank/DDBJ whole genome shotgun (WGS) entry which is preliminary data.</text>
</comment>
<name>A0ABU6VU91_9FABA</name>
<dbReference type="EMBL" id="JASCZI010152239">
    <property type="protein sequence ID" value="MED6175733.1"/>
    <property type="molecule type" value="Genomic_DNA"/>
</dbReference>
<protein>
    <submittedName>
        <fullName evidence="1">Uncharacterized protein</fullName>
    </submittedName>
</protein>
<evidence type="ECO:0000313" key="2">
    <source>
        <dbReference type="Proteomes" id="UP001341840"/>
    </source>
</evidence>
<gene>
    <name evidence="1" type="ORF">PIB30_081149</name>
</gene>
<accession>A0ABU6VU91</accession>